<organism evidence="4 5">
    <name type="scientific">Kineothrix alysoides</name>
    <dbReference type="NCBI Taxonomy" id="1469948"/>
    <lineage>
        <taxon>Bacteria</taxon>
        <taxon>Bacillati</taxon>
        <taxon>Bacillota</taxon>
        <taxon>Clostridia</taxon>
        <taxon>Lachnospirales</taxon>
        <taxon>Lachnospiraceae</taxon>
        <taxon>Kineothrix</taxon>
    </lineage>
</organism>
<dbReference type="SUPFAM" id="SSF52218">
    <property type="entry name" value="Flavoproteins"/>
    <property type="match status" value="1"/>
</dbReference>
<feature type="domain" description="NADPH-dependent FMN reductase-like" evidence="3">
    <location>
        <begin position="3"/>
        <end position="115"/>
    </location>
</feature>
<dbReference type="AlphaFoldDB" id="A0A4R1QM97"/>
<dbReference type="Proteomes" id="UP000295718">
    <property type="component" value="Unassembled WGS sequence"/>
</dbReference>
<dbReference type="RefSeq" id="WP_031389809.1">
    <property type="nucleotide sequence ID" value="NZ_JPNB01000001.1"/>
</dbReference>
<evidence type="ECO:0000313" key="5">
    <source>
        <dbReference type="Proteomes" id="UP000295718"/>
    </source>
</evidence>
<evidence type="ECO:0000259" key="3">
    <source>
        <dbReference type="Pfam" id="PF03358"/>
    </source>
</evidence>
<reference evidence="4 5" key="1">
    <citation type="submission" date="2019-03" db="EMBL/GenBank/DDBJ databases">
        <title>Genomic Encyclopedia of Type Strains, Phase IV (KMG-IV): sequencing the most valuable type-strain genomes for metagenomic binning, comparative biology and taxonomic classification.</title>
        <authorList>
            <person name="Goeker M."/>
        </authorList>
    </citation>
    <scope>NUCLEOTIDE SEQUENCE [LARGE SCALE GENOMIC DNA]</scope>
    <source>
        <strain evidence="4 5">DSM 100556</strain>
    </source>
</reference>
<dbReference type="Pfam" id="PF03358">
    <property type="entry name" value="FMN_red"/>
    <property type="match status" value="1"/>
</dbReference>
<evidence type="ECO:0000256" key="2">
    <source>
        <dbReference type="ARBA" id="ARBA00022643"/>
    </source>
</evidence>
<dbReference type="Gene3D" id="3.40.50.360">
    <property type="match status" value="1"/>
</dbReference>
<protein>
    <submittedName>
        <fullName evidence="4">NADPH-dependent FMN reductase</fullName>
    </submittedName>
</protein>
<dbReference type="InterPro" id="IPR051796">
    <property type="entry name" value="ISF_SsuE-like"/>
</dbReference>
<evidence type="ECO:0000256" key="1">
    <source>
        <dbReference type="ARBA" id="ARBA00022630"/>
    </source>
</evidence>
<keyword evidence="1" id="KW-0285">Flavoprotein</keyword>
<dbReference type="EMBL" id="SLUO01000024">
    <property type="protein sequence ID" value="TCL53901.1"/>
    <property type="molecule type" value="Genomic_DNA"/>
</dbReference>
<evidence type="ECO:0000313" key="4">
    <source>
        <dbReference type="EMBL" id="TCL53901.1"/>
    </source>
</evidence>
<dbReference type="GO" id="GO:0016491">
    <property type="term" value="F:oxidoreductase activity"/>
    <property type="evidence" value="ECO:0007669"/>
    <property type="project" value="InterPro"/>
</dbReference>
<dbReference type="OrthoDB" id="9790975at2"/>
<comment type="caution">
    <text evidence="4">The sequence shown here is derived from an EMBL/GenBank/DDBJ whole genome shotgun (WGS) entry which is preliminary data.</text>
</comment>
<dbReference type="STRING" id="1469948.GCA_000732725_01071"/>
<dbReference type="PANTHER" id="PTHR43278:SF1">
    <property type="entry name" value="IRON-SULFUR FLAVOPROTEIN MJ1083"/>
    <property type="match status" value="1"/>
</dbReference>
<gene>
    <name evidence="4" type="ORF">EDD76_12422</name>
</gene>
<accession>A0A4R1QM97</accession>
<dbReference type="PANTHER" id="PTHR43278">
    <property type="entry name" value="NAD(P)H-DEPENDENT FMN-CONTAINING OXIDOREDUCTASE YWQN-RELATED"/>
    <property type="match status" value="1"/>
</dbReference>
<proteinExistence type="predicted"/>
<dbReference type="InterPro" id="IPR029039">
    <property type="entry name" value="Flavoprotein-like_sf"/>
</dbReference>
<keyword evidence="5" id="KW-1185">Reference proteome</keyword>
<dbReference type="InterPro" id="IPR005025">
    <property type="entry name" value="FMN_Rdtase-like_dom"/>
</dbReference>
<sequence length="184" mass="20703">MKRILLLNASAKNNGATEEILSIIKKEICDSYIVDSFCLGDLNISYCKGCKSCYKTCKCTQNDDVDVLISAMDSADIFVICAPSYWGDVPGQFKVFIDRCTVYSNTNPNPNRPVLQSGKKCYGIALRTGLRAMECEHIIECIHHWCGHMEVEMADSLYFCGINSKEDITVEKGHIVEKCDEWFT</sequence>
<name>A0A4R1QM97_9FIRM</name>
<keyword evidence="2" id="KW-0288">FMN</keyword>